<dbReference type="EMBL" id="MLBF01000003">
    <property type="protein sequence ID" value="OLN33498.1"/>
    <property type="molecule type" value="Genomic_DNA"/>
</dbReference>
<reference evidence="11 12" key="1">
    <citation type="submission" date="2016-09" db="EMBL/GenBank/DDBJ databases">
        <title>Complete genome of Desulfosporosinus sp. OL.</title>
        <authorList>
            <person name="Mardanov A."/>
            <person name="Beletsky A."/>
            <person name="Panova A."/>
            <person name="Karnachuk O."/>
            <person name="Ravin N."/>
        </authorList>
    </citation>
    <scope>NUCLEOTIDE SEQUENCE [LARGE SCALE GENOMIC DNA]</scope>
    <source>
        <strain evidence="11 12">OL</strain>
    </source>
</reference>
<evidence type="ECO:0000256" key="6">
    <source>
        <dbReference type="ARBA" id="ARBA00022692"/>
    </source>
</evidence>
<dbReference type="OrthoDB" id="1808726at2"/>
<evidence type="ECO:0000256" key="7">
    <source>
        <dbReference type="ARBA" id="ARBA00022779"/>
    </source>
</evidence>
<keyword evidence="6" id="KW-0812">Transmembrane</keyword>
<sequence>MNRKKLMTTILTVLLGVGLGVGGTIGAQKFIFKTPTSSSATVAASASKKAGPLLPIGEFTVNLQGGAFLKTTITVEVTDAKAEVQLKTEDAFLKDRVNTVLANKSLTDVQTPVAREKLREELIKKLNEVADNKITDVLFLSLVYQ</sequence>
<evidence type="ECO:0000313" key="12">
    <source>
        <dbReference type="Proteomes" id="UP000186102"/>
    </source>
</evidence>
<organism evidence="11 12">
    <name type="scientific">Desulfosporosinus metallidurans</name>
    <dbReference type="NCBI Taxonomy" id="1888891"/>
    <lineage>
        <taxon>Bacteria</taxon>
        <taxon>Bacillati</taxon>
        <taxon>Bacillota</taxon>
        <taxon>Clostridia</taxon>
        <taxon>Eubacteriales</taxon>
        <taxon>Desulfitobacteriaceae</taxon>
        <taxon>Desulfosporosinus</taxon>
    </lineage>
</organism>
<gene>
    <name evidence="11" type="ORF">DSOL_0745</name>
</gene>
<dbReference type="InterPro" id="IPR005503">
    <property type="entry name" value="FliL"/>
</dbReference>
<evidence type="ECO:0000256" key="5">
    <source>
        <dbReference type="ARBA" id="ARBA00022500"/>
    </source>
</evidence>
<dbReference type="GO" id="GO:0005886">
    <property type="term" value="C:plasma membrane"/>
    <property type="evidence" value="ECO:0007669"/>
    <property type="project" value="UniProtKB-SubCell"/>
</dbReference>
<evidence type="ECO:0000256" key="9">
    <source>
        <dbReference type="ARBA" id="ARBA00023136"/>
    </source>
</evidence>
<comment type="function">
    <text evidence="1 10">Controls the rotational direction of flagella during chemotaxis.</text>
</comment>
<name>A0A1Q8R1M8_9FIRM</name>
<keyword evidence="11" id="KW-0282">Flagellum</keyword>
<evidence type="ECO:0000313" key="11">
    <source>
        <dbReference type="EMBL" id="OLN33498.1"/>
    </source>
</evidence>
<keyword evidence="7 10" id="KW-0283">Flagellar rotation</keyword>
<dbReference type="PANTHER" id="PTHR35091:SF2">
    <property type="entry name" value="FLAGELLAR PROTEIN FLIL"/>
    <property type="match status" value="1"/>
</dbReference>
<comment type="caution">
    <text evidence="11">The sequence shown here is derived from an EMBL/GenBank/DDBJ whole genome shotgun (WGS) entry which is preliminary data.</text>
</comment>
<dbReference type="Proteomes" id="UP000186102">
    <property type="component" value="Unassembled WGS sequence"/>
</dbReference>
<evidence type="ECO:0000256" key="4">
    <source>
        <dbReference type="ARBA" id="ARBA00022475"/>
    </source>
</evidence>
<evidence type="ECO:0000256" key="2">
    <source>
        <dbReference type="ARBA" id="ARBA00004162"/>
    </source>
</evidence>
<comment type="subcellular location">
    <subcellularLocation>
        <location evidence="2">Cell membrane</location>
        <topology evidence="2">Single-pass membrane protein</topology>
    </subcellularLocation>
</comment>
<evidence type="ECO:0000256" key="8">
    <source>
        <dbReference type="ARBA" id="ARBA00022989"/>
    </source>
</evidence>
<dbReference type="GO" id="GO:0006935">
    <property type="term" value="P:chemotaxis"/>
    <property type="evidence" value="ECO:0007669"/>
    <property type="project" value="UniProtKB-KW"/>
</dbReference>
<keyword evidence="5 10" id="KW-0145">Chemotaxis</keyword>
<evidence type="ECO:0000256" key="1">
    <source>
        <dbReference type="ARBA" id="ARBA00002254"/>
    </source>
</evidence>
<keyword evidence="12" id="KW-1185">Reference proteome</keyword>
<keyword evidence="11" id="KW-0969">Cilium</keyword>
<proteinExistence type="inferred from homology"/>
<keyword evidence="11" id="KW-0966">Cell projection</keyword>
<dbReference type="RefSeq" id="WP_075363538.1">
    <property type="nucleotide sequence ID" value="NZ_MLBF01000003.1"/>
</dbReference>
<accession>A0A1Q8R1M8</accession>
<keyword evidence="4 10" id="KW-1003">Cell membrane</keyword>
<keyword evidence="8" id="KW-1133">Transmembrane helix</keyword>
<evidence type="ECO:0000256" key="3">
    <source>
        <dbReference type="ARBA" id="ARBA00008281"/>
    </source>
</evidence>
<dbReference type="GO" id="GO:0071978">
    <property type="term" value="P:bacterial-type flagellum-dependent swarming motility"/>
    <property type="evidence" value="ECO:0007669"/>
    <property type="project" value="TreeGrafter"/>
</dbReference>
<keyword evidence="9 10" id="KW-0472">Membrane</keyword>
<dbReference type="Pfam" id="PF03748">
    <property type="entry name" value="FliL"/>
    <property type="match status" value="1"/>
</dbReference>
<dbReference type="STRING" id="1888891.DSOL_0745"/>
<dbReference type="PANTHER" id="PTHR35091">
    <property type="entry name" value="FLAGELLAR PROTEIN FLIL"/>
    <property type="match status" value="1"/>
</dbReference>
<comment type="similarity">
    <text evidence="3 10">Belongs to the FliL family.</text>
</comment>
<protein>
    <recommendedName>
        <fullName evidence="10">Flagellar protein FliL</fullName>
    </recommendedName>
</protein>
<dbReference type="GO" id="GO:0009425">
    <property type="term" value="C:bacterial-type flagellum basal body"/>
    <property type="evidence" value="ECO:0007669"/>
    <property type="project" value="InterPro"/>
</dbReference>
<dbReference type="AlphaFoldDB" id="A0A1Q8R1M8"/>
<evidence type="ECO:0000256" key="10">
    <source>
        <dbReference type="RuleBase" id="RU364125"/>
    </source>
</evidence>